<dbReference type="Proteomes" id="UP000029413">
    <property type="component" value="Chromosome 2"/>
</dbReference>
<evidence type="ECO:0000256" key="1">
    <source>
        <dbReference type="SAM" id="Phobius"/>
    </source>
</evidence>
<dbReference type="AlphaFoldDB" id="A0AAN0RZC4"/>
<reference evidence="2 3" key="1">
    <citation type="submission" date="2014-05" db="EMBL/GenBank/DDBJ databases">
        <authorList>
            <person name="Bishop-Lilly K.A."/>
            <person name="Broomall S.M."/>
            <person name="Chain P.S."/>
            <person name="Chertkov O."/>
            <person name="Coyne S.R."/>
            <person name="Daligault H.E."/>
            <person name="Davenport K.W."/>
            <person name="Erkkila T."/>
            <person name="Frey K.G."/>
            <person name="Gibbons H.S."/>
            <person name="Gu W."/>
            <person name="Jaissle J."/>
            <person name="Johnson S.L."/>
            <person name="Koroleva G.I."/>
            <person name="Ladner J.T."/>
            <person name="Lo C.-C."/>
            <person name="Minogue T.D."/>
            <person name="Munk C."/>
            <person name="Palacios G.F."/>
            <person name="Redden C.L."/>
            <person name="Rosenzweig C.N."/>
            <person name="Scholz M.B."/>
            <person name="Teshima H."/>
            <person name="Xu Y."/>
        </authorList>
    </citation>
    <scope>NUCLEOTIDE SEQUENCE [LARGE SCALE GENOMIC DNA]</scope>
    <source>
        <strain evidence="2 3">DDS 22E-1</strain>
    </source>
</reference>
<name>A0AAN0RZC4_9BURK</name>
<feature type="transmembrane region" description="Helical" evidence="1">
    <location>
        <begin position="127"/>
        <end position="145"/>
    </location>
</feature>
<sequence length="178" mass="19754">MKANQLVLYVDGRCPLCVAGMRRLGASDTQRRIREHDRARRVAVTWMVGAAIVHLLVGAALPWIAASPLLDSYHVGIERHFWATAAPGPARLQQLWWISLLGATLQCLSIWMLALVHLGNRLRRPAVWGWLLAGLLVWAPQDLLMSWRAGIGINIAVDVAALAALVPPLVWLWRRDAA</sequence>
<organism evidence="2 3">
    <name type="scientific">Burkholderia cenocepacia</name>
    <dbReference type="NCBI Taxonomy" id="95486"/>
    <lineage>
        <taxon>Bacteria</taxon>
        <taxon>Pseudomonadati</taxon>
        <taxon>Pseudomonadota</taxon>
        <taxon>Betaproteobacteria</taxon>
        <taxon>Burkholderiales</taxon>
        <taxon>Burkholderiaceae</taxon>
        <taxon>Burkholderia</taxon>
        <taxon>Burkholderia cepacia complex</taxon>
    </lineage>
</organism>
<dbReference type="EMBL" id="CP007784">
    <property type="protein sequence ID" value="AIO36872.1"/>
    <property type="molecule type" value="Genomic_DNA"/>
</dbReference>
<keyword evidence="3" id="KW-1185">Reference proteome</keyword>
<keyword evidence="1" id="KW-0812">Transmembrane</keyword>
<accession>A0AAN0RZC4</accession>
<feature type="transmembrane region" description="Helical" evidence="1">
    <location>
        <begin position="95"/>
        <end position="115"/>
    </location>
</feature>
<keyword evidence="1" id="KW-1133">Transmembrane helix</keyword>
<dbReference type="KEGG" id="bcen:DM39_5217"/>
<evidence type="ECO:0000313" key="2">
    <source>
        <dbReference type="EMBL" id="AIO36872.1"/>
    </source>
</evidence>
<evidence type="ECO:0000313" key="3">
    <source>
        <dbReference type="Proteomes" id="UP000029413"/>
    </source>
</evidence>
<gene>
    <name evidence="2" type="ORF">DM39_5217</name>
</gene>
<feature type="transmembrane region" description="Helical" evidence="1">
    <location>
        <begin position="42"/>
        <end position="65"/>
    </location>
</feature>
<keyword evidence="1" id="KW-0472">Membrane</keyword>
<feature type="transmembrane region" description="Helical" evidence="1">
    <location>
        <begin position="151"/>
        <end position="173"/>
    </location>
</feature>
<protein>
    <submittedName>
        <fullName evidence="2">Thiol-disulfide oxidoreductase DCC</fullName>
    </submittedName>
</protein>
<proteinExistence type="predicted"/>